<keyword evidence="5" id="KW-1185">Reference proteome</keyword>
<proteinExistence type="predicted"/>
<keyword evidence="2" id="KW-1133">Transmembrane helix</keyword>
<evidence type="ECO:0000256" key="2">
    <source>
        <dbReference type="SAM" id="Phobius"/>
    </source>
</evidence>
<evidence type="ECO:0000313" key="5">
    <source>
        <dbReference type="Proteomes" id="UP000078348"/>
    </source>
</evidence>
<feature type="region of interest" description="Disordered" evidence="1">
    <location>
        <begin position="337"/>
        <end position="362"/>
    </location>
</feature>
<dbReference type="InterPro" id="IPR036872">
    <property type="entry name" value="CH_dom_sf"/>
</dbReference>
<feature type="transmembrane region" description="Helical" evidence="2">
    <location>
        <begin position="138"/>
        <end position="156"/>
    </location>
</feature>
<dbReference type="Pfam" id="PF00307">
    <property type="entry name" value="CH"/>
    <property type="match status" value="1"/>
</dbReference>
<dbReference type="CDD" id="cd00014">
    <property type="entry name" value="CH_SF"/>
    <property type="match status" value="1"/>
</dbReference>
<accession>A0A196SNS7</accession>
<name>A0A196SNS7_BLAHN</name>
<keyword evidence="2" id="KW-0812">Transmembrane</keyword>
<dbReference type="OrthoDB" id="21595at2759"/>
<feature type="domain" description="Calponin-homology (CH)" evidence="3">
    <location>
        <begin position="46"/>
        <end position="156"/>
    </location>
</feature>
<gene>
    <name evidence="4" type="ORF">AV274_0737</name>
</gene>
<sequence>MQESNPESGASEYIRRHNYSNAHQFNLSHDVAIDEEITRFKSVATAEEEKIMIGVLERILGCTLSGDLQQDLEDGVILCRLFKKLVPDRDIQDPTVSDHLSIFQKRDNISIFTNACRSINIPDVLLISYSYFEKKNKALLLSGLFTFIVWILNLGIPEPSRRVSVDNLFNEAKERGVENCIEMLSNQLSESISATNSEAVPASNDGGPAIINNDSEPAVVSDAATASVEPMAAEPVADVSVEPAAEEPLPTAAKSVEPDACRETAEPATIEPTPSEPMHVEPAATAPMDIEPVTSEPAHINPTPSEPAHIQPVASEPASSAWSIAAVHSAPTAVGTALSPRLTHSPTPDPPISARSSHPPPRLSLTQVRRQQWMSQHGVQQITPDVDPAFRSRDIESAATAFLVQKVPSANKTAPLLQEAPHAPTLVAAATEEEVSFLTEEAPCESPTEMATEEVVEEHPRAPISPLAPAKRRNLVVNYPSIDTQHVQSRVYNHEMVQRKPELTYVERIGNRRMVAGVICQPRYIEGIDSEGKGGEAREEPAPIGNARRLFLHEPEEPYQEDEMVRRALHNDRGPIAAEENYNDMDSLINEKGNGAVYSKDNDLRTSLCYYLSIILVLLAFILSCVSLGFCSTSTIMSKVYTYKFPYLAQYTSIKAGMPVSLDEEGNIWPGAGFTLYRDSSYKEVTDEMKHVKVRRLDFDHVFVVYDGYATIFQANCHGETYQGNTVELPMEGTERFRVRELVHLSGYRYIIVGRTTLLPVIVQRKDNTFKLNVGTPLEMNIDEDRFPHVDNLDDDTFAMVYENGFFLYTNYGSWVDGDKPSLVLKAQAKLMHRRLDFHGIAGMDSNHWVVAATGKVHNSTSPYTSTRAWLVTLKDGAMTVSEHIYVPWSMTCGWFGMDNIGRDHVIIAYSDLFDNGVRAVLLSFDRQKESISFGAQAVMQKGGSIVDFEQIDVTVLNNRQFVVTYEDGVAHGLMMVMGSRTDSNDILATSPTFVVGRPGRGEHLDYFHFDVAELGKEHFVIIETRKVNGRFSTRIDLADSYPRLLGVAKTNGKKGVAEIQLGGILTVSSKKKLTPGRAIYANSKGDLIQSLPYGYASRNFGVFYVVDKETNTIVDNRNLIGVAVSKNKIRMRLQ</sequence>
<dbReference type="PROSITE" id="PS50021">
    <property type="entry name" value="CH"/>
    <property type="match status" value="1"/>
</dbReference>
<feature type="region of interest" description="Disordered" evidence="1">
    <location>
        <begin position="195"/>
        <end position="214"/>
    </location>
</feature>
<organism evidence="4 5">
    <name type="scientific">Blastocystis sp. subtype 1 (strain ATCC 50177 / NandII)</name>
    <dbReference type="NCBI Taxonomy" id="478820"/>
    <lineage>
        <taxon>Eukaryota</taxon>
        <taxon>Sar</taxon>
        <taxon>Stramenopiles</taxon>
        <taxon>Bigyra</taxon>
        <taxon>Opalozoa</taxon>
        <taxon>Opalinata</taxon>
        <taxon>Blastocystidae</taxon>
        <taxon>Blastocystis</taxon>
    </lineage>
</organism>
<feature type="transmembrane region" description="Helical" evidence="2">
    <location>
        <begin position="610"/>
        <end position="631"/>
    </location>
</feature>
<dbReference type="Gene3D" id="1.10.418.10">
    <property type="entry name" value="Calponin-like domain"/>
    <property type="match status" value="1"/>
</dbReference>
<reference evidence="4 5" key="1">
    <citation type="submission" date="2016-05" db="EMBL/GenBank/DDBJ databases">
        <title>Nuclear genome of Blastocystis sp. subtype 1 NandII.</title>
        <authorList>
            <person name="Gentekaki E."/>
            <person name="Curtis B."/>
            <person name="Stairs C."/>
            <person name="Eme L."/>
            <person name="Herman E."/>
            <person name="Klimes V."/>
            <person name="Arias M.C."/>
            <person name="Elias M."/>
            <person name="Hilliou F."/>
            <person name="Klute M."/>
            <person name="Malik S.-B."/>
            <person name="Pightling A."/>
            <person name="Rachubinski R."/>
            <person name="Salas D."/>
            <person name="Schlacht A."/>
            <person name="Suga H."/>
            <person name="Archibald J."/>
            <person name="Ball S.G."/>
            <person name="Clark G."/>
            <person name="Dacks J."/>
            <person name="Van Der Giezen M."/>
            <person name="Tsaousis A."/>
            <person name="Roger A."/>
        </authorList>
    </citation>
    <scope>NUCLEOTIDE SEQUENCE [LARGE SCALE GENOMIC DNA]</scope>
    <source>
        <strain evidence="5">ATCC 50177 / NandII</strain>
    </source>
</reference>
<comment type="caution">
    <text evidence="4">The sequence shown here is derived from an EMBL/GenBank/DDBJ whole genome shotgun (WGS) entry which is preliminary data.</text>
</comment>
<feature type="region of interest" description="Disordered" evidence="1">
    <location>
        <begin position="242"/>
        <end position="261"/>
    </location>
</feature>
<dbReference type="SUPFAM" id="SSF47576">
    <property type="entry name" value="Calponin-homology domain, CH-domain"/>
    <property type="match status" value="1"/>
</dbReference>
<dbReference type="SMART" id="SM00033">
    <property type="entry name" value="CH"/>
    <property type="match status" value="1"/>
</dbReference>
<dbReference type="InterPro" id="IPR001715">
    <property type="entry name" value="CH_dom"/>
</dbReference>
<protein>
    <submittedName>
        <fullName evidence="4">Trans-sialidase</fullName>
    </submittedName>
</protein>
<dbReference type="Proteomes" id="UP000078348">
    <property type="component" value="Unassembled WGS sequence"/>
</dbReference>
<evidence type="ECO:0000313" key="4">
    <source>
        <dbReference type="EMBL" id="OAO17494.1"/>
    </source>
</evidence>
<dbReference type="EMBL" id="LXWW01000027">
    <property type="protein sequence ID" value="OAO17494.1"/>
    <property type="molecule type" value="Genomic_DNA"/>
</dbReference>
<feature type="compositionally biased region" description="Low complexity" evidence="1">
    <location>
        <begin position="242"/>
        <end position="253"/>
    </location>
</feature>
<evidence type="ECO:0000256" key="1">
    <source>
        <dbReference type="SAM" id="MobiDB-lite"/>
    </source>
</evidence>
<dbReference type="AlphaFoldDB" id="A0A196SNS7"/>
<evidence type="ECO:0000259" key="3">
    <source>
        <dbReference type="PROSITE" id="PS50021"/>
    </source>
</evidence>
<keyword evidence="2" id="KW-0472">Membrane</keyword>